<dbReference type="PANTHER" id="PTHR43464">
    <property type="entry name" value="METHYLTRANSFERASE"/>
    <property type="match status" value="1"/>
</dbReference>
<proteinExistence type="predicted"/>
<dbReference type="Proteomes" id="UP000004080">
    <property type="component" value="Unassembled WGS sequence"/>
</dbReference>
<accession>I8ALD5</accession>
<dbReference type="InterPro" id="IPR041698">
    <property type="entry name" value="Methyltransf_25"/>
</dbReference>
<dbReference type="InterPro" id="IPR029063">
    <property type="entry name" value="SAM-dependent_MTases_sf"/>
</dbReference>
<dbReference type="CDD" id="cd02440">
    <property type="entry name" value="AdoMet_MTases"/>
    <property type="match status" value="1"/>
</dbReference>
<protein>
    <submittedName>
        <fullName evidence="5">Methyltransferase type 11</fullName>
    </submittedName>
</protein>
<evidence type="ECO:0000313" key="5">
    <source>
        <dbReference type="EMBL" id="EIT86707.1"/>
    </source>
</evidence>
<feature type="domain" description="Methyltransferase" evidence="4">
    <location>
        <begin position="64"/>
        <end position="158"/>
    </location>
</feature>
<dbReference type="AlphaFoldDB" id="I8ALD5"/>
<evidence type="ECO:0000313" key="6">
    <source>
        <dbReference type="Proteomes" id="UP000004080"/>
    </source>
</evidence>
<keyword evidence="1 5" id="KW-0489">Methyltransferase</keyword>
<dbReference type="STRING" id="1196324.A374_04014"/>
<dbReference type="PATRIC" id="fig|1196324.3.peg.813"/>
<name>I8ALD5_9BACL</name>
<dbReference type="SUPFAM" id="SSF53335">
    <property type="entry name" value="S-adenosyl-L-methionine-dependent methyltransferases"/>
    <property type="match status" value="1"/>
</dbReference>
<evidence type="ECO:0000256" key="3">
    <source>
        <dbReference type="ARBA" id="ARBA00022691"/>
    </source>
</evidence>
<keyword evidence="3" id="KW-0949">S-adenosyl-L-methionine</keyword>
<dbReference type="RefSeq" id="WP_007200902.1">
    <property type="nucleotide sequence ID" value="NZ_AKKV01000020.1"/>
</dbReference>
<dbReference type="GO" id="GO:0008168">
    <property type="term" value="F:methyltransferase activity"/>
    <property type="evidence" value="ECO:0007669"/>
    <property type="project" value="UniProtKB-KW"/>
</dbReference>
<reference evidence="5 6" key="1">
    <citation type="journal article" date="2012" name="J. Bacteriol.">
        <title>Genome of Bacillus macauensis ZFHKF-1, a Long-Chain-Forming Bacterium.</title>
        <authorList>
            <person name="Cai L."/>
            <person name="Zhang T."/>
        </authorList>
    </citation>
    <scope>NUCLEOTIDE SEQUENCE [LARGE SCALE GENOMIC DNA]</scope>
    <source>
        <strain evidence="5 6">ZFHKF-1</strain>
    </source>
</reference>
<dbReference type="Pfam" id="PF13649">
    <property type="entry name" value="Methyltransf_25"/>
    <property type="match status" value="1"/>
</dbReference>
<evidence type="ECO:0000256" key="1">
    <source>
        <dbReference type="ARBA" id="ARBA00022603"/>
    </source>
</evidence>
<keyword evidence="6" id="KW-1185">Reference proteome</keyword>
<keyword evidence="2 5" id="KW-0808">Transferase</keyword>
<gene>
    <name evidence="5" type="ORF">A374_04014</name>
</gene>
<dbReference type="OrthoDB" id="9804312at2"/>
<dbReference type="eggNOG" id="COG0500">
    <property type="taxonomic scope" value="Bacteria"/>
</dbReference>
<dbReference type="Gene3D" id="3.40.50.150">
    <property type="entry name" value="Vaccinia Virus protein VP39"/>
    <property type="match status" value="1"/>
</dbReference>
<dbReference type="GO" id="GO:0032259">
    <property type="term" value="P:methylation"/>
    <property type="evidence" value="ECO:0007669"/>
    <property type="project" value="UniProtKB-KW"/>
</dbReference>
<comment type="caution">
    <text evidence="5">The sequence shown here is derived from an EMBL/GenBank/DDBJ whole genome shotgun (WGS) entry which is preliminary data.</text>
</comment>
<evidence type="ECO:0000259" key="4">
    <source>
        <dbReference type="Pfam" id="PF13649"/>
    </source>
</evidence>
<sequence>MNNSEVILNNEDVVKMLDSLLREPAPFWNEFYTDREKKIPFFLNLPDENLVNYFEKGLLKPGKVLELGSGPGRNALYLARQGCEVDAVDLSQEAIQWGKERALENKLNVHFINNDIFNMEVKEGSYDLVYDSGCFHHIAPHRRMSYIDLLHKAIKPNGFFSLICFVAGGRLGGSEISDWEVYRLRSLNGGLGYTEERLKTIFKDFQLVEMRKMEVLDEESSLFGYPDLWTVLFKKVSL</sequence>
<dbReference type="PANTHER" id="PTHR43464:SF19">
    <property type="entry name" value="UBIQUINONE BIOSYNTHESIS O-METHYLTRANSFERASE, MITOCHONDRIAL"/>
    <property type="match status" value="1"/>
</dbReference>
<organism evidence="5 6">
    <name type="scientific">Fictibacillus macauensis ZFHKF-1</name>
    <dbReference type="NCBI Taxonomy" id="1196324"/>
    <lineage>
        <taxon>Bacteria</taxon>
        <taxon>Bacillati</taxon>
        <taxon>Bacillota</taxon>
        <taxon>Bacilli</taxon>
        <taxon>Bacillales</taxon>
        <taxon>Fictibacillaceae</taxon>
        <taxon>Fictibacillus</taxon>
    </lineage>
</organism>
<evidence type="ECO:0000256" key="2">
    <source>
        <dbReference type="ARBA" id="ARBA00022679"/>
    </source>
</evidence>
<dbReference type="EMBL" id="AKKV01000020">
    <property type="protein sequence ID" value="EIT86707.1"/>
    <property type="molecule type" value="Genomic_DNA"/>
</dbReference>